<evidence type="ECO:0000313" key="2">
    <source>
        <dbReference type="EMBL" id="KAG8080298.1"/>
    </source>
</evidence>
<evidence type="ECO:0000313" key="3">
    <source>
        <dbReference type="Proteomes" id="UP000729402"/>
    </source>
</evidence>
<organism evidence="2 3">
    <name type="scientific">Zizania palustris</name>
    <name type="common">Northern wild rice</name>
    <dbReference type="NCBI Taxonomy" id="103762"/>
    <lineage>
        <taxon>Eukaryota</taxon>
        <taxon>Viridiplantae</taxon>
        <taxon>Streptophyta</taxon>
        <taxon>Embryophyta</taxon>
        <taxon>Tracheophyta</taxon>
        <taxon>Spermatophyta</taxon>
        <taxon>Magnoliopsida</taxon>
        <taxon>Liliopsida</taxon>
        <taxon>Poales</taxon>
        <taxon>Poaceae</taxon>
        <taxon>BOP clade</taxon>
        <taxon>Oryzoideae</taxon>
        <taxon>Oryzeae</taxon>
        <taxon>Zizaniinae</taxon>
        <taxon>Zizania</taxon>
    </lineage>
</organism>
<dbReference type="EMBL" id="JAAALK010000282">
    <property type="protein sequence ID" value="KAG8080298.1"/>
    <property type="molecule type" value="Genomic_DNA"/>
</dbReference>
<protein>
    <recommendedName>
        <fullName evidence="4">Alpha/beta hydrolase fold-3 domain-containing protein</fullName>
    </recommendedName>
</protein>
<dbReference type="AlphaFoldDB" id="A0A8J5W537"/>
<evidence type="ECO:0000313" key="1">
    <source>
        <dbReference type="EMBL" id="KAG8080289.1"/>
    </source>
</evidence>
<evidence type="ECO:0008006" key="4">
    <source>
        <dbReference type="Google" id="ProtNLM"/>
    </source>
</evidence>
<reference evidence="2" key="1">
    <citation type="journal article" date="2021" name="bioRxiv">
        <title>Whole Genome Assembly and Annotation of Northern Wild Rice, Zizania palustris L., Supports a Whole Genome Duplication in the Zizania Genus.</title>
        <authorList>
            <person name="Haas M."/>
            <person name="Kono T."/>
            <person name="Macchietto M."/>
            <person name="Millas R."/>
            <person name="McGilp L."/>
            <person name="Shao M."/>
            <person name="Duquette J."/>
            <person name="Hirsch C.N."/>
            <person name="Kimball J."/>
        </authorList>
    </citation>
    <scope>NUCLEOTIDE SEQUENCE</scope>
    <source>
        <tissue evidence="2">Fresh leaf tissue</tissue>
    </source>
</reference>
<keyword evidence="3" id="KW-1185">Reference proteome</keyword>
<dbReference type="OrthoDB" id="408631at2759"/>
<dbReference type="EMBL" id="JAAALK010000282">
    <property type="protein sequence ID" value="KAG8080289.1"/>
    <property type="molecule type" value="Genomic_DNA"/>
</dbReference>
<comment type="caution">
    <text evidence="2">The sequence shown here is derived from an EMBL/GenBank/DDBJ whole genome shotgun (WGS) entry which is preliminary data.</text>
</comment>
<sequence>MRCDATLVESEGEDHAFHLRSPLRATSRKLMERVVQFINQSSASPPWPASVVSHCRRSPKMPKAQLLLSVPSRPYKSLFLVG</sequence>
<dbReference type="Proteomes" id="UP000729402">
    <property type="component" value="Unassembled WGS sequence"/>
</dbReference>
<gene>
    <name evidence="1" type="ORF">GUJ93_ZPchr0007g3042</name>
    <name evidence="2" type="ORF">GUJ93_ZPchr0007g4993</name>
</gene>
<accession>A0A8J5W537</accession>
<proteinExistence type="predicted"/>
<name>A0A8J5W537_ZIZPA</name>
<reference evidence="2" key="2">
    <citation type="submission" date="2021-02" db="EMBL/GenBank/DDBJ databases">
        <authorList>
            <person name="Kimball J.A."/>
            <person name="Haas M.W."/>
            <person name="Macchietto M."/>
            <person name="Kono T."/>
            <person name="Duquette J."/>
            <person name="Shao M."/>
        </authorList>
    </citation>
    <scope>NUCLEOTIDE SEQUENCE</scope>
    <source>
        <tissue evidence="2">Fresh leaf tissue</tissue>
    </source>
</reference>